<feature type="compositionally biased region" description="Acidic residues" evidence="1">
    <location>
        <begin position="56"/>
        <end position="73"/>
    </location>
</feature>
<evidence type="ECO:0000313" key="2">
    <source>
        <dbReference type="EMBL" id="SVA18122.1"/>
    </source>
</evidence>
<gene>
    <name evidence="2" type="ORF">METZ01_LOCUS70976</name>
</gene>
<dbReference type="AlphaFoldDB" id="A0A381TPW1"/>
<sequence length="92" mass="9893">MRKPRVAIGWVLAVILIVLSANTFASEGELTTEAWGFLLLTPLALALALTPTAPWENEDSEGSESWDEEDEPDAAPKDVSDPVEAGFDVPVL</sequence>
<feature type="region of interest" description="Disordered" evidence="1">
    <location>
        <begin position="51"/>
        <end position="92"/>
    </location>
</feature>
<accession>A0A381TPW1</accession>
<protein>
    <submittedName>
        <fullName evidence="2">Uncharacterized protein</fullName>
    </submittedName>
</protein>
<evidence type="ECO:0000256" key="1">
    <source>
        <dbReference type="SAM" id="MobiDB-lite"/>
    </source>
</evidence>
<dbReference type="EMBL" id="UINC01004965">
    <property type="protein sequence ID" value="SVA18122.1"/>
    <property type="molecule type" value="Genomic_DNA"/>
</dbReference>
<reference evidence="2" key="1">
    <citation type="submission" date="2018-05" db="EMBL/GenBank/DDBJ databases">
        <authorList>
            <person name="Lanie J.A."/>
            <person name="Ng W.-L."/>
            <person name="Kazmierczak K.M."/>
            <person name="Andrzejewski T.M."/>
            <person name="Davidsen T.M."/>
            <person name="Wayne K.J."/>
            <person name="Tettelin H."/>
            <person name="Glass J.I."/>
            <person name="Rusch D."/>
            <person name="Podicherti R."/>
            <person name="Tsui H.-C.T."/>
            <person name="Winkler M.E."/>
        </authorList>
    </citation>
    <scope>NUCLEOTIDE SEQUENCE</scope>
</reference>
<proteinExistence type="predicted"/>
<organism evidence="2">
    <name type="scientific">marine metagenome</name>
    <dbReference type="NCBI Taxonomy" id="408172"/>
    <lineage>
        <taxon>unclassified sequences</taxon>
        <taxon>metagenomes</taxon>
        <taxon>ecological metagenomes</taxon>
    </lineage>
</organism>
<name>A0A381TPW1_9ZZZZ</name>